<dbReference type="AlphaFoldDB" id="A0A224Y6P8"/>
<accession>A0A224Y6P8</accession>
<sequence>MGGGGNGACNAKPNNIFFQRGGTFQGGEKDSSCRPITNYKNINKTLCALSYFFFTLKSVLSPKNTSREIASSFFPPRSLVGNIKWPHIYVYRYIYLICLVLCLA</sequence>
<reference evidence="1" key="1">
    <citation type="journal article" date="2017" name="Parasit. Vectors">
        <title>Sialotranscriptomics of Rhipicephalus zambeziensis reveals intricate expression profiles of secretory proteins and suggests tight temporal transcriptional regulation during blood-feeding.</title>
        <authorList>
            <person name="de Castro M.H."/>
            <person name="de Klerk D."/>
            <person name="Pienaar R."/>
            <person name="Rees D.J.G."/>
            <person name="Mans B.J."/>
        </authorList>
    </citation>
    <scope>NUCLEOTIDE SEQUENCE</scope>
    <source>
        <tissue evidence="1">Salivary glands</tissue>
    </source>
</reference>
<name>A0A224Y6P8_9ACAR</name>
<protein>
    <submittedName>
        <fullName evidence="1">Uncharacterized protein</fullName>
    </submittedName>
</protein>
<evidence type="ECO:0000313" key="1">
    <source>
        <dbReference type="EMBL" id="MAA13268.1"/>
    </source>
</evidence>
<organism evidence="1">
    <name type="scientific">Rhipicephalus zambeziensis</name>
    <dbReference type="NCBI Taxonomy" id="60191"/>
    <lineage>
        <taxon>Eukaryota</taxon>
        <taxon>Metazoa</taxon>
        <taxon>Ecdysozoa</taxon>
        <taxon>Arthropoda</taxon>
        <taxon>Chelicerata</taxon>
        <taxon>Arachnida</taxon>
        <taxon>Acari</taxon>
        <taxon>Parasitiformes</taxon>
        <taxon>Ixodida</taxon>
        <taxon>Ixodoidea</taxon>
        <taxon>Ixodidae</taxon>
        <taxon>Rhipicephalinae</taxon>
        <taxon>Rhipicephalus</taxon>
        <taxon>Rhipicephalus</taxon>
    </lineage>
</organism>
<dbReference type="EMBL" id="GFPF01002122">
    <property type="protein sequence ID" value="MAA13268.1"/>
    <property type="molecule type" value="Transcribed_RNA"/>
</dbReference>
<proteinExistence type="predicted"/>